<feature type="transmembrane region" description="Helical" evidence="5">
    <location>
        <begin position="491"/>
        <end position="511"/>
    </location>
</feature>
<feature type="transmembrane region" description="Helical" evidence="5">
    <location>
        <begin position="378"/>
        <end position="397"/>
    </location>
</feature>
<dbReference type="OrthoDB" id="43026at2157"/>
<feature type="transmembrane region" description="Helical" evidence="5">
    <location>
        <begin position="559"/>
        <end position="578"/>
    </location>
</feature>
<reference evidence="6 7" key="1">
    <citation type="submission" date="2014-03" db="EMBL/GenBank/DDBJ databases">
        <title>Draft genome sequence of the novel thermoacidophilic archaea Acidianus copahuensis ALE1 strain, isolated from Copahue volcanic area in Neuquen Argentina.</title>
        <authorList>
            <person name="Urbieta M.S."/>
            <person name="Rascovan N."/>
            <person name="Castro C."/>
            <person name="Revale S."/>
            <person name="Giaveno M.A."/>
            <person name="Vazquez M.P."/>
            <person name="Donati E.R."/>
        </authorList>
    </citation>
    <scope>NUCLEOTIDE SEQUENCE [LARGE SCALE GENOMIC DNA]</scope>
    <source>
        <strain evidence="6 7">ALE1</strain>
    </source>
</reference>
<keyword evidence="7" id="KW-1185">Reference proteome</keyword>
<gene>
    <name evidence="6" type="ORF">CM19_02370</name>
</gene>
<proteinExistence type="predicted"/>
<feature type="transmembrane region" description="Helical" evidence="5">
    <location>
        <begin position="175"/>
        <end position="194"/>
    </location>
</feature>
<evidence type="ECO:0000256" key="3">
    <source>
        <dbReference type="ARBA" id="ARBA00022989"/>
    </source>
</evidence>
<dbReference type="PANTHER" id="PTHR47547:SF1">
    <property type="entry name" value="ASPARTATE-PROTON SYMPORTER"/>
    <property type="match status" value="1"/>
</dbReference>
<dbReference type="AlphaFoldDB" id="A0A031LVB2"/>
<feature type="transmembrane region" description="Helical" evidence="5">
    <location>
        <begin position="256"/>
        <end position="276"/>
    </location>
</feature>
<feature type="transmembrane region" description="Helical" evidence="5">
    <location>
        <begin position="438"/>
        <end position="458"/>
    </location>
</feature>
<dbReference type="GO" id="GO:0016020">
    <property type="term" value="C:membrane"/>
    <property type="evidence" value="ECO:0007669"/>
    <property type="project" value="UniProtKB-SubCell"/>
</dbReference>
<evidence type="ECO:0000256" key="5">
    <source>
        <dbReference type="SAM" id="Phobius"/>
    </source>
</evidence>
<evidence type="ECO:0000256" key="2">
    <source>
        <dbReference type="ARBA" id="ARBA00022692"/>
    </source>
</evidence>
<dbReference type="RefSeq" id="WP_048098794.1">
    <property type="nucleotide sequence ID" value="NZ_JFZT01000017.1"/>
</dbReference>
<feature type="transmembrane region" description="Helical" evidence="5">
    <location>
        <begin position="98"/>
        <end position="127"/>
    </location>
</feature>
<organism evidence="6 7">
    <name type="scientific">Candidatus Acidianus copahuensis</name>
    <dbReference type="NCBI Taxonomy" id="1160895"/>
    <lineage>
        <taxon>Archaea</taxon>
        <taxon>Thermoproteota</taxon>
        <taxon>Thermoprotei</taxon>
        <taxon>Sulfolobales</taxon>
        <taxon>Sulfolobaceae</taxon>
        <taxon>Acidianus</taxon>
    </lineage>
</organism>
<feature type="transmembrane region" description="Helical" evidence="5">
    <location>
        <begin position="464"/>
        <end position="484"/>
    </location>
</feature>
<feature type="transmembrane region" description="Helical" evidence="5">
    <location>
        <begin position="584"/>
        <end position="605"/>
    </location>
</feature>
<feature type="transmembrane region" description="Helical" evidence="5">
    <location>
        <begin position="57"/>
        <end position="77"/>
    </location>
</feature>
<dbReference type="EMBL" id="JFZT01000017">
    <property type="protein sequence ID" value="EZQ11063.1"/>
    <property type="molecule type" value="Genomic_DNA"/>
</dbReference>
<evidence type="ECO:0000256" key="1">
    <source>
        <dbReference type="ARBA" id="ARBA00004141"/>
    </source>
</evidence>
<dbReference type="InterPro" id="IPR052962">
    <property type="entry name" value="AA_Transporter_AGT"/>
</dbReference>
<dbReference type="Proteomes" id="UP000024332">
    <property type="component" value="Unassembled WGS sequence"/>
</dbReference>
<evidence type="ECO:0000256" key="4">
    <source>
        <dbReference type="ARBA" id="ARBA00023136"/>
    </source>
</evidence>
<comment type="caution">
    <text evidence="6">The sequence shown here is derived from an EMBL/GenBank/DDBJ whole genome shotgun (WGS) entry which is preliminary data.</text>
</comment>
<dbReference type="Gene3D" id="1.20.1740.10">
    <property type="entry name" value="Amino acid/polyamine transporter I"/>
    <property type="match status" value="1"/>
</dbReference>
<keyword evidence="3 5" id="KW-1133">Transmembrane helix</keyword>
<comment type="subcellular location">
    <subcellularLocation>
        <location evidence="1">Membrane</location>
        <topology evidence="1">Multi-pass membrane protein</topology>
    </subcellularLocation>
</comment>
<evidence type="ECO:0000313" key="7">
    <source>
        <dbReference type="Proteomes" id="UP000024332"/>
    </source>
</evidence>
<keyword evidence="2 5" id="KW-0812">Transmembrane</keyword>
<dbReference type="Pfam" id="PF13520">
    <property type="entry name" value="AA_permease_2"/>
    <property type="match status" value="1"/>
</dbReference>
<feature type="transmembrane region" description="Helical" evidence="5">
    <location>
        <begin position="139"/>
        <end position="163"/>
    </location>
</feature>
<evidence type="ECO:0000313" key="6">
    <source>
        <dbReference type="EMBL" id="EZQ11063.1"/>
    </source>
</evidence>
<feature type="transmembrane region" description="Helical" evidence="5">
    <location>
        <begin position="523"/>
        <end position="547"/>
    </location>
</feature>
<protein>
    <submittedName>
        <fullName evidence="6">Amino acid permease</fullName>
    </submittedName>
</protein>
<feature type="transmembrane region" description="Helical" evidence="5">
    <location>
        <begin position="214"/>
        <end position="235"/>
    </location>
</feature>
<keyword evidence="4 5" id="KW-0472">Membrane</keyword>
<dbReference type="GO" id="GO:0022857">
    <property type="term" value="F:transmembrane transporter activity"/>
    <property type="evidence" value="ECO:0007669"/>
    <property type="project" value="InterPro"/>
</dbReference>
<dbReference type="PANTHER" id="PTHR47547">
    <property type="match status" value="1"/>
</dbReference>
<sequence length="625" mass="67705">MADRSPEMKDLGESSDKQLRRSLGKWELLFLSLGGVIGSGWLFGSLYTAAYAGGSGVLSWIIAGILIIFIALAYAEISSAIPKTGGIVRYPHYTHGGIVGYIITWDYFLSAASVPAIEATASITYLAALVPGLTYPNGVLTPLGIFGAYLLLIFFFFLQYIGVNIMGKVTHFAGWWKLVIPSITVIIFLAFYFHPTNFSLGGGFFPSANMNASGLSGFAPVLFAIPVTGVIFSYLGFRQAIEYGGEGKNPKKDIPFAVLGSLIIGIIIYTLLQVAFTGGINWAIVRVNNATVIPGNWTALGESNLVQGPFYELLTKSSVIGPILALFSIWSLILLIDAVISPSGTGWIYTGTAGRTLYGFASNGYIPELFLKVGKTKVPIFSLIAGTIVAALFMLPFPSWESLVGFISLATVFTYIMGGIGLATLRRTAPDLKRNYKVKGAAIIAPLATLAAGLIVYWAGFPTLFYVITAIFLGLPLFFGYYAIRLGMPKNISYLLGILDLAITLAVAFFFDIGTSGLSAANNIALLIYLLIMGSLIAFNILMLNIYSKIDTVKREIKASYWLLVFIFVIFILSYFGSLGPMPIIAFPWDILVAAIAILIFHYIATISGFRTDTIEDIIERTKEI</sequence>
<feature type="transmembrane region" description="Helical" evidence="5">
    <location>
        <begin position="319"/>
        <end position="340"/>
    </location>
</feature>
<dbReference type="InterPro" id="IPR002293">
    <property type="entry name" value="AA/rel_permease1"/>
</dbReference>
<accession>A0A031LVB2</accession>
<name>A0A031LVB2_9CREN</name>
<dbReference type="STRING" id="1160895.CM19_02370"/>
<feature type="transmembrane region" description="Helical" evidence="5">
    <location>
        <begin position="403"/>
        <end position="426"/>
    </location>
</feature>
<feature type="transmembrane region" description="Helical" evidence="5">
    <location>
        <begin position="28"/>
        <end position="51"/>
    </location>
</feature>